<feature type="domain" description="Response regulatory" evidence="21">
    <location>
        <begin position="529"/>
        <end position="646"/>
    </location>
</feature>
<dbReference type="Pfam" id="PF00672">
    <property type="entry name" value="HAMP"/>
    <property type="match status" value="1"/>
</dbReference>
<evidence type="ECO:0000256" key="8">
    <source>
        <dbReference type="ARBA" id="ARBA00022692"/>
    </source>
</evidence>
<organism evidence="23 24">
    <name type="scientific">Cohnella ginsengisoli</name>
    <dbReference type="NCBI Taxonomy" id="425004"/>
    <lineage>
        <taxon>Bacteria</taxon>
        <taxon>Bacillati</taxon>
        <taxon>Bacillota</taxon>
        <taxon>Bacilli</taxon>
        <taxon>Bacillales</taxon>
        <taxon>Paenibacillaceae</taxon>
        <taxon>Cohnella</taxon>
    </lineage>
</organism>
<keyword evidence="12 18" id="KW-1133">Transmembrane helix</keyword>
<dbReference type="Proteomes" id="UP001153387">
    <property type="component" value="Unassembled WGS sequence"/>
</dbReference>
<evidence type="ECO:0000256" key="4">
    <source>
        <dbReference type="ARBA" id="ARBA00012438"/>
    </source>
</evidence>
<dbReference type="InterPro" id="IPR001789">
    <property type="entry name" value="Sig_transdc_resp-reg_receiver"/>
</dbReference>
<feature type="domain" description="HTH araC/xylS-type" evidence="19">
    <location>
        <begin position="931"/>
        <end position="1030"/>
    </location>
</feature>
<reference evidence="23 24" key="1">
    <citation type="submission" date="2022-10" db="EMBL/GenBank/DDBJ databases">
        <title>Comparative genomic analysis of Cohnella hashimotonis sp. nov., isolated from the International Space Station.</title>
        <authorList>
            <person name="Simpson A."/>
            <person name="Venkateswaran K."/>
        </authorList>
    </citation>
    <scope>NUCLEOTIDE SEQUENCE [LARGE SCALE GENOMIC DNA]</scope>
    <source>
        <strain evidence="23 24">DSM 18997</strain>
    </source>
</reference>
<evidence type="ECO:0000256" key="14">
    <source>
        <dbReference type="ARBA" id="ARBA00023015"/>
    </source>
</evidence>
<dbReference type="PANTHER" id="PTHR42713:SF2">
    <property type="entry name" value="TWO-COMPONENT SENSOR KINASE YESM"/>
    <property type="match status" value="1"/>
</dbReference>
<gene>
    <name evidence="23" type="ORF">OMP38_21705</name>
</gene>
<dbReference type="Pfam" id="PF02518">
    <property type="entry name" value="HATPase_c"/>
    <property type="match status" value="1"/>
</dbReference>
<evidence type="ECO:0000256" key="9">
    <source>
        <dbReference type="ARBA" id="ARBA00022741"/>
    </source>
</evidence>
<evidence type="ECO:0000259" key="21">
    <source>
        <dbReference type="PROSITE" id="PS50110"/>
    </source>
</evidence>
<dbReference type="InterPro" id="IPR018060">
    <property type="entry name" value="HTH_AraC"/>
</dbReference>
<dbReference type="SUPFAM" id="SSF55874">
    <property type="entry name" value="ATPase domain of HSP90 chaperone/DNA topoisomerase II/histidine kinase"/>
    <property type="match status" value="1"/>
</dbReference>
<feature type="transmembrane region" description="Helical" evidence="18">
    <location>
        <begin position="227"/>
        <end position="250"/>
    </location>
</feature>
<dbReference type="CDD" id="cd06225">
    <property type="entry name" value="HAMP"/>
    <property type="match status" value="1"/>
</dbReference>
<evidence type="ECO:0000256" key="2">
    <source>
        <dbReference type="ARBA" id="ARBA00004496"/>
    </source>
</evidence>
<dbReference type="Gene3D" id="3.40.50.2300">
    <property type="match status" value="1"/>
</dbReference>
<dbReference type="InterPro" id="IPR003594">
    <property type="entry name" value="HATPase_dom"/>
</dbReference>
<feature type="modified residue" description="4-aspartylphosphate" evidence="17">
    <location>
        <position position="581"/>
    </location>
</feature>
<dbReference type="Gene3D" id="3.30.565.10">
    <property type="entry name" value="Histidine kinase-like ATPase, C-terminal domain"/>
    <property type="match status" value="1"/>
</dbReference>
<evidence type="ECO:0000259" key="22">
    <source>
        <dbReference type="PROSITE" id="PS50885"/>
    </source>
</evidence>
<dbReference type="SMART" id="SM00448">
    <property type="entry name" value="REC"/>
    <property type="match status" value="1"/>
</dbReference>
<dbReference type="Pfam" id="PF00072">
    <property type="entry name" value="Response_reg"/>
    <property type="match status" value="1"/>
</dbReference>
<dbReference type="EMBL" id="JAPDHZ010000004">
    <property type="protein sequence ID" value="MDG0793171.1"/>
    <property type="molecule type" value="Genomic_DNA"/>
</dbReference>
<keyword evidence="14" id="KW-0805">Transcription regulation</keyword>
<dbReference type="InterPro" id="IPR004358">
    <property type="entry name" value="Sig_transdc_His_kin-like_C"/>
</dbReference>
<dbReference type="CDD" id="cd17536">
    <property type="entry name" value="REC_YesN-like"/>
    <property type="match status" value="1"/>
</dbReference>
<dbReference type="SUPFAM" id="SSF52172">
    <property type="entry name" value="CheY-like"/>
    <property type="match status" value="1"/>
</dbReference>
<keyword evidence="9" id="KW-0547">Nucleotide-binding</keyword>
<dbReference type="Gene3D" id="1.10.8.500">
    <property type="entry name" value="HAMP domain in histidine kinase"/>
    <property type="match status" value="1"/>
</dbReference>
<name>A0A9X4KK04_9BACL</name>
<dbReference type="GO" id="GO:0043565">
    <property type="term" value="F:sequence-specific DNA binding"/>
    <property type="evidence" value="ECO:0007669"/>
    <property type="project" value="InterPro"/>
</dbReference>
<keyword evidence="13" id="KW-0902">Two-component regulatory system</keyword>
<accession>A0A9X4KK04</accession>
<keyword evidence="15 18" id="KW-0472">Membrane</keyword>
<evidence type="ECO:0000256" key="11">
    <source>
        <dbReference type="ARBA" id="ARBA00022840"/>
    </source>
</evidence>
<dbReference type="InterPro" id="IPR010559">
    <property type="entry name" value="Sig_transdc_His_kin_internal"/>
</dbReference>
<dbReference type="InterPro" id="IPR051552">
    <property type="entry name" value="HptR"/>
</dbReference>
<dbReference type="InterPro" id="IPR005467">
    <property type="entry name" value="His_kinase_dom"/>
</dbReference>
<evidence type="ECO:0000256" key="18">
    <source>
        <dbReference type="SAM" id="Phobius"/>
    </source>
</evidence>
<evidence type="ECO:0000259" key="20">
    <source>
        <dbReference type="PROSITE" id="PS50109"/>
    </source>
</evidence>
<dbReference type="Gene3D" id="1.10.10.60">
    <property type="entry name" value="Homeodomain-like"/>
    <property type="match status" value="2"/>
</dbReference>
<dbReference type="PRINTS" id="PR00344">
    <property type="entry name" value="BCTRLSENSOR"/>
</dbReference>
<dbReference type="Gene3D" id="3.30.450.20">
    <property type="entry name" value="PAS domain"/>
    <property type="match status" value="1"/>
</dbReference>
<dbReference type="SMART" id="SM00304">
    <property type="entry name" value="HAMP"/>
    <property type="match status" value="1"/>
</dbReference>
<dbReference type="SUPFAM" id="SSF46689">
    <property type="entry name" value="Homeodomain-like"/>
    <property type="match status" value="2"/>
</dbReference>
<evidence type="ECO:0000256" key="16">
    <source>
        <dbReference type="ARBA" id="ARBA00023163"/>
    </source>
</evidence>
<evidence type="ECO:0000256" key="6">
    <source>
        <dbReference type="ARBA" id="ARBA00022553"/>
    </source>
</evidence>
<evidence type="ECO:0000256" key="12">
    <source>
        <dbReference type="ARBA" id="ARBA00022989"/>
    </source>
</evidence>
<dbReference type="PROSITE" id="PS01124">
    <property type="entry name" value="HTH_ARAC_FAMILY_2"/>
    <property type="match status" value="1"/>
</dbReference>
<dbReference type="CDD" id="cd12912">
    <property type="entry name" value="PDC2_MCP_like"/>
    <property type="match status" value="1"/>
</dbReference>
<sequence>MGGQTEGEAGGSGVLTEQERTRLAIDRKIGSSIYFINNIKSSTNVVYLFDVYGNPYFAIKNTAIRSDLRDVLPRWTELAEEAHGTPVLVSTQDVAGRATSSRYVFTVVRKMIDPRTFESIGMIAIDANIGVIDNIIKDLDKSTHGKTLVVDESGSVVYDSDKSLIGQNLKNSDLMPGALTEQGSFHTKIDGKAMLAIFKESSVTGWKVLITIPEDELMADALRTRTFTVAAALAIMAFALLISLVLVFAITRPLRGLVHMMKEVQTGNLDVVFPVVSRDEAGLVGSAFNRMIDRIKTLIQDIYSVEERKKEAELQSLQHQINPHFIYNTLESIRMTAVLSDNKEVATMTQLLGKLLRYSIHGGLESVPIAKEWEHLGIYVQLLNYRYGSRFELELPDARETEGLNVIKLLFQPIVENAVYHGLHESRSGMTIRVFCRQEGKDLLFEVADDGEGMEEETLRKLQESLLRVPEGDNTGIGLRNVNERIKLKYGETYGLSIRSQFGQGTIVSVRLPAAPAARQGGRIDMIVNIAVVDDEEKIRQGLAKLIEMTGEEFKIVGIYSGGLELLGELGSLEVDLVFTDIKMPQMNGLQLIEQVQRRRPKVKFAVLSGFSDFEFARGAIRQGVEDYLLKPVDQDELGELLRRVKNNLELESYRKAVAAEEHIRLLLGSDVRHLPGHMTEGAGRELSQIGLFREHFAVVLLRTDPELTGERLAFYMEAWNREHRSFVWEPRQSVIVVAIGQGDHDDTARGIASTLLQRIPHAVQARIGVSAVHQGPLKLRDAYLEAEVAMQQVWYEDGIKAMNDFLHLSRRQEDVSGLLRLLDKDFRPALQLLDLPRAESALRNWLEEAGKLRPAWPALSEAAAAVFGLLRGELSGRQTRLPAGETEDEQLRLSPVRFVSWHTFTSEFMESATALLHILKEARQENRVVENVKAYVQEHFTEELELQRLADRVYLTPSYLSKLFKTETGETITDYIISVRIAHAKEHLIRNPALKTYEVGEMVGYGDPAYFNKVFKKVVGLTPKEYRERVRL</sequence>
<evidence type="ECO:0000256" key="3">
    <source>
        <dbReference type="ARBA" id="ARBA00004651"/>
    </source>
</evidence>
<dbReference type="GO" id="GO:0000155">
    <property type="term" value="F:phosphorelay sensor kinase activity"/>
    <property type="evidence" value="ECO:0007669"/>
    <property type="project" value="InterPro"/>
</dbReference>
<dbReference type="PANTHER" id="PTHR42713">
    <property type="entry name" value="HISTIDINE KINASE-RELATED"/>
    <property type="match status" value="1"/>
</dbReference>
<evidence type="ECO:0000256" key="1">
    <source>
        <dbReference type="ARBA" id="ARBA00000085"/>
    </source>
</evidence>
<evidence type="ECO:0000256" key="7">
    <source>
        <dbReference type="ARBA" id="ARBA00022679"/>
    </source>
</evidence>
<keyword evidence="5" id="KW-1003">Cell membrane</keyword>
<dbReference type="GO" id="GO:0003700">
    <property type="term" value="F:DNA-binding transcription factor activity"/>
    <property type="evidence" value="ECO:0007669"/>
    <property type="project" value="InterPro"/>
</dbReference>
<dbReference type="PROSITE" id="PS50885">
    <property type="entry name" value="HAMP"/>
    <property type="match status" value="1"/>
</dbReference>
<keyword evidence="24" id="KW-1185">Reference proteome</keyword>
<evidence type="ECO:0000259" key="19">
    <source>
        <dbReference type="PROSITE" id="PS01124"/>
    </source>
</evidence>
<dbReference type="EC" id="2.7.13.3" evidence="4"/>
<feature type="domain" description="HAMP" evidence="22">
    <location>
        <begin position="248"/>
        <end position="300"/>
    </location>
</feature>
<dbReference type="InterPro" id="IPR036890">
    <property type="entry name" value="HATPase_C_sf"/>
</dbReference>
<dbReference type="Pfam" id="PF02743">
    <property type="entry name" value="dCache_1"/>
    <property type="match status" value="1"/>
</dbReference>
<dbReference type="PROSITE" id="PS50110">
    <property type="entry name" value="RESPONSE_REGULATORY"/>
    <property type="match status" value="1"/>
</dbReference>
<dbReference type="AlphaFoldDB" id="A0A9X4KK04"/>
<dbReference type="SUPFAM" id="SSF158472">
    <property type="entry name" value="HAMP domain-like"/>
    <property type="match status" value="1"/>
</dbReference>
<keyword evidence="11" id="KW-0067">ATP-binding</keyword>
<keyword evidence="7" id="KW-0808">Transferase</keyword>
<dbReference type="InterPro" id="IPR009057">
    <property type="entry name" value="Homeodomain-like_sf"/>
</dbReference>
<proteinExistence type="predicted"/>
<dbReference type="Pfam" id="PF17853">
    <property type="entry name" value="GGDEF_2"/>
    <property type="match status" value="1"/>
</dbReference>
<dbReference type="GO" id="GO:0005524">
    <property type="term" value="F:ATP binding"/>
    <property type="evidence" value="ECO:0007669"/>
    <property type="project" value="UniProtKB-KW"/>
</dbReference>
<evidence type="ECO:0000313" key="24">
    <source>
        <dbReference type="Proteomes" id="UP001153387"/>
    </source>
</evidence>
<dbReference type="InterPro" id="IPR033479">
    <property type="entry name" value="dCache_1"/>
</dbReference>
<evidence type="ECO:0000256" key="13">
    <source>
        <dbReference type="ARBA" id="ARBA00023012"/>
    </source>
</evidence>
<keyword evidence="6 17" id="KW-0597">Phosphoprotein</keyword>
<dbReference type="RefSeq" id="WP_277566991.1">
    <property type="nucleotide sequence ID" value="NZ_JAPDHZ010000004.1"/>
</dbReference>
<keyword evidence="10" id="KW-0418">Kinase</keyword>
<keyword evidence="16" id="KW-0804">Transcription</keyword>
<keyword evidence="8 18" id="KW-0812">Transmembrane</keyword>
<dbReference type="InterPro" id="IPR041522">
    <property type="entry name" value="CdaR_GGDEF"/>
</dbReference>
<evidence type="ECO:0000256" key="15">
    <source>
        <dbReference type="ARBA" id="ARBA00023136"/>
    </source>
</evidence>
<dbReference type="InterPro" id="IPR011006">
    <property type="entry name" value="CheY-like_superfamily"/>
</dbReference>
<evidence type="ECO:0000256" key="17">
    <source>
        <dbReference type="PROSITE-ProRule" id="PRU00169"/>
    </source>
</evidence>
<evidence type="ECO:0000313" key="23">
    <source>
        <dbReference type="EMBL" id="MDG0793171.1"/>
    </source>
</evidence>
<dbReference type="GO" id="GO:0005886">
    <property type="term" value="C:plasma membrane"/>
    <property type="evidence" value="ECO:0007669"/>
    <property type="project" value="UniProtKB-SubCell"/>
</dbReference>
<dbReference type="Pfam" id="PF06580">
    <property type="entry name" value="His_kinase"/>
    <property type="match status" value="1"/>
</dbReference>
<feature type="domain" description="Histidine kinase" evidence="20">
    <location>
        <begin position="411"/>
        <end position="516"/>
    </location>
</feature>
<dbReference type="Pfam" id="PF12833">
    <property type="entry name" value="HTH_18"/>
    <property type="match status" value="1"/>
</dbReference>
<dbReference type="PROSITE" id="PS50109">
    <property type="entry name" value="HIS_KIN"/>
    <property type="match status" value="1"/>
</dbReference>
<dbReference type="GO" id="GO:0005737">
    <property type="term" value="C:cytoplasm"/>
    <property type="evidence" value="ECO:0007669"/>
    <property type="project" value="UniProtKB-SubCell"/>
</dbReference>
<comment type="caution">
    <text evidence="23">The sequence shown here is derived from an EMBL/GenBank/DDBJ whole genome shotgun (WGS) entry which is preliminary data.</text>
</comment>
<dbReference type="SMART" id="SM00342">
    <property type="entry name" value="HTH_ARAC"/>
    <property type="match status" value="1"/>
</dbReference>
<comment type="catalytic activity">
    <reaction evidence="1">
        <text>ATP + protein L-histidine = ADP + protein N-phospho-L-histidine.</text>
        <dbReference type="EC" id="2.7.13.3"/>
    </reaction>
</comment>
<evidence type="ECO:0000256" key="10">
    <source>
        <dbReference type="ARBA" id="ARBA00022777"/>
    </source>
</evidence>
<comment type="subcellular location">
    <subcellularLocation>
        <location evidence="3">Cell membrane</location>
        <topology evidence="3">Multi-pass membrane protein</topology>
    </subcellularLocation>
    <subcellularLocation>
        <location evidence="2">Cytoplasm</location>
    </subcellularLocation>
</comment>
<dbReference type="SMART" id="SM00387">
    <property type="entry name" value="HATPase_c"/>
    <property type="match status" value="1"/>
</dbReference>
<dbReference type="InterPro" id="IPR003660">
    <property type="entry name" value="HAMP_dom"/>
</dbReference>
<evidence type="ECO:0000256" key="5">
    <source>
        <dbReference type="ARBA" id="ARBA00022475"/>
    </source>
</evidence>
<protein>
    <recommendedName>
        <fullName evidence="4">histidine kinase</fullName>
        <ecNumber evidence="4">2.7.13.3</ecNumber>
    </recommendedName>
</protein>